<dbReference type="InterPro" id="IPR036237">
    <property type="entry name" value="Xyl_isomerase-like_sf"/>
</dbReference>
<organism evidence="3 4">
    <name type="scientific">Paenibacillus xerothermodurans</name>
    <dbReference type="NCBI Taxonomy" id="1977292"/>
    <lineage>
        <taxon>Bacteria</taxon>
        <taxon>Bacillati</taxon>
        <taxon>Bacillota</taxon>
        <taxon>Bacilli</taxon>
        <taxon>Bacillales</taxon>
        <taxon>Paenibacillaceae</taxon>
        <taxon>Paenibacillus</taxon>
    </lineage>
</organism>
<evidence type="ECO:0000313" key="4">
    <source>
        <dbReference type="Proteomes" id="UP000214746"/>
    </source>
</evidence>
<dbReference type="PANTHER" id="PTHR43489">
    <property type="entry name" value="ISOMERASE"/>
    <property type="match status" value="1"/>
</dbReference>
<protein>
    <submittedName>
        <fullName evidence="3">Sugar phosphate isomerase/epimerase</fullName>
    </submittedName>
</protein>
<dbReference type="RefSeq" id="WP_089200261.1">
    <property type="nucleotide sequence ID" value="NZ_NHRJ02000006.1"/>
</dbReference>
<dbReference type="OrthoDB" id="9782669at2"/>
<reference evidence="3" key="1">
    <citation type="submission" date="2018-06" db="EMBL/GenBank/DDBJ databases">
        <title>Paenibacillus xerothermodurans sp. nov. an extremely dry heat resistant spore forming bacterium isolated from the soil of Cape Canaveral, Florida.</title>
        <authorList>
            <person name="Seuylemezian A."/>
            <person name="Kaur N."/>
            <person name="Patil P."/>
            <person name="Patil P."/>
            <person name="Mayilraj S."/>
            <person name="Vaishampayan P."/>
        </authorList>
    </citation>
    <scope>NUCLEOTIDE SEQUENCE [LARGE SCALE GENOMIC DNA]</scope>
    <source>
        <strain evidence="3">ATCC 27380</strain>
    </source>
</reference>
<comment type="caution">
    <text evidence="3">The sequence shown here is derived from an EMBL/GenBank/DDBJ whole genome shotgun (WGS) entry which is preliminary data.</text>
</comment>
<evidence type="ECO:0000256" key="1">
    <source>
        <dbReference type="ARBA" id="ARBA00023235"/>
    </source>
</evidence>
<dbReference type="GO" id="GO:0016853">
    <property type="term" value="F:isomerase activity"/>
    <property type="evidence" value="ECO:0007669"/>
    <property type="project" value="UniProtKB-KW"/>
</dbReference>
<keyword evidence="4" id="KW-1185">Reference proteome</keyword>
<name>A0A2W1P045_PAEXE</name>
<dbReference type="AlphaFoldDB" id="A0A2W1P045"/>
<proteinExistence type="predicted"/>
<dbReference type="Pfam" id="PF01261">
    <property type="entry name" value="AP_endonuc_2"/>
    <property type="match status" value="1"/>
</dbReference>
<gene>
    <name evidence="3" type="ORF">CBW46_012085</name>
</gene>
<dbReference type="Gene3D" id="3.20.20.150">
    <property type="entry name" value="Divalent-metal-dependent TIM barrel enzymes"/>
    <property type="match status" value="1"/>
</dbReference>
<evidence type="ECO:0000313" key="3">
    <source>
        <dbReference type="EMBL" id="PZE20508.1"/>
    </source>
</evidence>
<dbReference type="PANTHER" id="PTHR43489:SF7">
    <property type="entry name" value="3-DEHYDRO-D-GULOSIDE 4-EPIMERASE-RELATED"/>
    <property type="match status" value="1"/>
</dbReference>
<feature type="domain" description="Xylose isomerase-like TIM barrel" evidence="2">
    <location>
        <begin position="21"/>
        <end position="261"/>
    </location>
</feature>
<keyword evidence="1 3" id="KW-0413">Isomerase</keyword>
<accession>A0A2W1P045</accession>
<evidence type="ECO:0000259" key="2">
    <source>
        <dbReference type="Pfam" id="PF01261"/>
    </source>
</evidence>
<dbReference type="InterPro" id="IPR050417">
    <property type="entry name" value="Sugar_Epim/Isomerase"/>
</dbReference>
<sequence length="278" mass="30639">MIKAINQWGFAEGTPLEQVFEVSRAAGFDAVELNLYPAGSVGLTMDSTASEAEAIGSMADRYGIKLRSLSTGMLWQAPLSAADESTRAEGRRIVAKQIELASLLGMDTVLVVPGVVNAVTSYEVCYSRSQDEIRRLIPAAEREQVHIGIENVWNKFLLSPLEMARYIDECESPYVGAYFDAGNVLQFGFPEQWIRILGPRIRKVHVKDFSVQVGNIHGFVPLFVGNVNWHEVRAALAEIAYNDVLTAELNPYAHDPVQMVKDTAVHLDRIMQLTGSAG</sequence>
<dbReference type="Proteomes" id="UP000214746">
    <property type="component" value="Unassembled WGS sequence"/>
</dbReference>
<dbReference type="SUPFAM" id="SSF51658">
    <property type="entry name" value="Xylose isomerase-like"/>
    <property type="match status" value="1"/>
</dbReference>
<dbReference type="EMBL" id="NHRJ02000006">
    <property type="protein sequence ID" value="PZE20508.1"/>
    <property type="molecule type" value="Genomic_DNA"/>
</dbReference>
<dbReference type="InterPro" id="IPR013022">
    <property type="entry name" value="Xyl_isomerase-like_TIM-brl"/>
</dbReference>